<dbReference type="Proteomes" id="UP000427906">
    <property type="component" value="Chromosome"/>
</dbReference>
<dbReference type="RefSeq" id="WP_155317262.1">
    <property type="nucleotide sequence ID" value="NZ_AP021874.1"/>
</dbReference>
<sequence>MVIISALCFPQESANKVGKRFLEIAPPPDYMSMKGPYIKGTEQGIRAIEIFELDETKLAVGLDYVTQRSVSYFGIPGFTYETNVYFEAQESLKLIGLA</sequence>
<proteinExistence type="predicted"/>
<reference evidence="1 2" key="1">
    <citation type="submission" date="2019-11" db="EMBL/GenBank/DDBJ databases">
        <title>Comparative genomics of hydrocarbon-degrading Desulfosarcina strains.</title>
        <authorList>
            <person name="Watanabe M."/>
            <person name="Kojima H."/>
            <person name="Fukui M."/>
        </authorList>
    </citation>
    <scope>NUCLEOTIDE SEQUENCE [LARGE SCALE GENOMIC DNA]</scope>
    <source>
        <strain evidence="1 2">PL12</strain>
    </source>
</reference>
<dbReference type="OrthoDB" id="5420349at2"/>
<gene>
    <name evidence="1" type="ORF">DSCA_31220</name>
</gene>
<evidence type="ECO:0000313" key="1">
    <source>
        <dbReference type="EMBL" id="BBO69192.1"/>
    </source>
</evidence>
<keyword evidence="2" id="KW-1185">Reference proteome</keyword>
<dbReference type="AlphaFoldDB" id="A0A5K7YHQ2"/>
<name>A0A5K7YHQ2_9BACT</name>
<dbReference type="KEGG" id="dalk:DSCA_31220"/>
<evidence type="ECO:0000313" key="2">
    <source>
        <dbReference type="Proteomes" id="UP000427906"/>
    </source>
</evidence>
<protein>
    <submittedName>
        <fullName evidence="1">Uncharacterized protein</fullName>
    </submittedName>
</protein>
<accession>A0A5K7YHQ2</accession>
<organism evidence="1 2">
    <name type="scientific">Desulfosarcina alkanivorans</name>
    <dbReference type="NCBI Taxonomy" id="571177"/>
    <lineage>
        <taxon>Bacteria</taxon>
        <taxon>Pseudomonadati</taxon>
        <taxon>Thermodesulfobacteriota</taxon>
        <taxon>Desulfobacteria</taxon>
        <taxon>Desulfobacterales</taxon>
        <taxon>Desulfosarcinaceae</taxon>
        <taxon>Desulfosarcina</taxon>
    </lineage>
</organism>
<dbReference type="EMBL" id="AP021874">
    <property type="protein sequence ID" value="BBO69192.1"/>
    <property type="molecule type" value="Genomic_DNA"/>
</dbReference>